<dbReference type="InterPro" id="IPR052751">
    <property type="entry name" value="Plant_MAPKKK"/>
</dbReference>
<dbReference type="InterPro" id="IPR011009">
    <property type="entry name" value="Kinase-like_dom_sf"/>
</dbReference>
<dbReference type="Proteomes" id="UP001179952">
    <property type="component" value="Unassembled WGS sequence"/>
</dbReference>
<evidence type="ECO:0000256" key="7">
    <source>
        <dbReference type="SAM" id="MobiDB-lite"/>
    </source>
</evidence>
<proteinExistence type="inferred from homology"/>
<dbReference type="PANTHER" id="PTHR48011:SF4">
    <property type="entry name" value="MITOGEN-ACTIVATED PROTEIN KINASE KINASE KINASE 19"/>
    <property type="match status" value="1"/>
</dbReference>
<keyword evidence="10" id="KW-1185">Reference proteome</keyword>
<feature type="binding site" evidence="5">
    <location>
        <position position="39"/>
    </location>
    <ligand>
        <name>ATP</name>
        <dbReference type="ChEBI" id="CHEBI:30616"/>
    </ligand>
</feature>
<dbReference type="InterPro" id="IPR017441">
    <property type="entry name" value="Protein_kinase_ATP_BS"/>
</dbReference>
<comment type="caution">
    <text evidence="9">The sequence shown here is derived from an EMBL/GenBank/DDBJ whole genome shotgun (WGS) entry which is preliminary data.</text>
</comment>
<dbReference type="InterPro" id="IPR000719">
    <property type="entry name" value="Prot_kinase_dom"/>
</dbReference>
<gene>
    <name evidence="9" type="ORF">QJS04_geneDACA019293</name>
</gene>
<dbReference type="Pfam" id="PF00069">
    <property type="entry name" value="Pkinase"/>
    <property type="match status" value="1"/>
</dbReference>
<keyword evidence="1" id="KW-0808">Transferase</keyword>
<dbReference type="SMART" id="SM00220">
    <property type="entry name" value="S_TKc"/>
    <property type="match status" value="1"/>
</dbReference>
<feature type="compositionally biased region" description="Low complexity" evidence="7">
    <location>
        <begin position="305"/>
        <end position="314"/>
    </location>
</feature>
<dbReference type="GO" id="GO:0004674">
    <property type="term" value="F:protein serine/threonine kinase activity"/>
    <property type="evidence" value="ECO:0007669"/>
    <property type="project" value="UniProtKB-KW"/>
</dbReference>
<dbReference type="InterPro" id="IPR008271">
    <property type="entry name" value="Ser/Thr_kinase_AS"/>
</dbReference>
<sequence length="459" mass="50676">MDHANGTCEWTRGRTLGRGSSAVVSLASDRRTGSLFAVKSADLPRSGHLQREFHILSSVSCPRVVSCLGEEVTFDAGGAPIYNLFMEYVPRGTISDEIRRRGGHLDERDIRRHVSDVLRGLDHLHASGIVHCDIKGANLLLEEEEDGRGVFAAKIADLGCARLVDDDEFRPISGTPAYMAPEVARGEEQGPPADVWALGCTIVEMTTGRPPWTDALDAVSAIFRIGFSEEVPEIPAEISEEGKDFLRRCLERDPKKRWTAEQLMKHAFVNDKIIYDRIPKIDESPKCVLERDFWDAVEDEEEETSTSGGDCSSSPTDRIGQLCVGGPRPSMDDEDWITVRSVENDEGEQLIKGEDGVLSLTNDDENTVLLDGECVLVGESVNWWCWCSEEGICTGCAELKHNLCFSLCCCICSVSLVCRDHISLETSLFLQHMIGFVNVPAGPMFGMHRCSFGSIKKMS</sequence>
<reference evidence="9" key="1">
    <citation type="journal article" date="2023" name="Nat. Commun.">
        <title>Diploid and tetraploid genomes of Acorus and the evolution of monocots.</title>
        <authorList>
            <person name="Ma L."/>
            <person name="Liu K.W."/>
            <person name="Li Z."/>
            <person name="Hsiao Y.Y."/>
            <person name="Qi Y."/>
            <person name="Fu T."/>
            <person name="Tang G.D."/>
            <person name="Zhang D."/>
            <person name="Sun W.H."/>
            <person name="Liu D.K."/>
            <person name="Li Y."/>
            <person name="Chen G.Z."/>
            <person name="Liu X.D."/>
            <person name="Liao X.Y."/>
            <person name="Jiang Y.T."/>
            <person name="Yu X."/>
            <person name="Hao Y."/>
            <person name="Huang J."/>
            <person name="Zhao X.W."/>
            <person name="Ke S."/>
            <person name="Chen Y.Y."/>
            <person name="Wu W.L."/>
            <person name="Hsu J.L."/>
            <person name="Lin Y.F."/>
            <person name="Huang M.D."/>
            <person name="Li C.Y."/>
            <person name="Huang L."/>
            <person name="Wang Z.W."/>
            <person name="Zhao X."/>
            <person name="Zhong W.Y."/>
            <person name="Peng D.H."/>
            <person name="Ahmad S."/>
            <person name="Lan S."/>
            <person name="Zhang J.S."/>
            <person name="Tsai W.C."/>
            <person name="Van de Peer Y."/>
            <person name="Liu Z.J."/>
        </authorList>
    </citation>
    <scope>NUCLEOTIDE SEQUENCE</scope>
    <source>
        <strain evidence="9">SCP</strain>
    </source>
</reference>
<dbReference type="GO" id="GO:0007165">
    <property type="term" value="P:signal transduction"/>
    <property type="evidence" value="ECO:0007669"/>
    <property type="project" value="TreeGrafter"/>
</dbReference>
<keyword evidence="3 9" id="KW-0418">Kinase</keyword>
<evidence type="ECO:0000256" key="2">
    <source>
        <dbReference type="ARBA" id="ARBA00022741"/>
    </source>
</evidence>
<dbReference type="EMBL" id="JAUJYN010000013">
    <property type="protein sequence ID" value="KAK1258726.1"/>
    <property type="molecule type" value="Genomic_DNA"/>
</dbReference>
<dbReference type="GO" id="GO:0005524">
    <property type="term" value="F:ATP binding"/>
    <property type="evidence" value="ECO:0007669"/>
    <property type="project" value="UniProtKB-UniRule"/>
</dbReference>
<dbReference type="SUPFAM" id="SSF56112">
    <property type="entry name" value="Protein kinase-like (PK-like)"/>
    <property type="match status" value="1"/>
</dbReference>
<dbReference type="Gene3D" id="1.10.510.10">
    <property type="entry name" value="Transferase(Phosphotransferase) domain 1"/>
    <property type="match status" value="1"/>
</dbReference>
<comment type="similarity">
    <text evidence="6">Belongs to the protein kinase superfamily.</text>
</comment>
<evidence type="ECO:0000313" key="10">
    <source>
        <dbReference type="Proteomes" id="UP001179952"/>
    </source>
</evidence>
<evidence type="ECO:0000256" key="6">
    <source>
        <dbReference type="RuleBase" id="RU000304"/>
    </source>
</evidence>
<dbReference type="PROSITE" id="PS50011">
    <property type="entry name" value="PROTEIN_KINASE_DOM"/>
    <property type="match status" value="1"/>
</dbReference>
<keyword evidence="6" id="KW-0723">Serine/threonine-protein kinase</keyword>
<dbReference type="PROSITE" id="PS00107">
    <property type="entry name" value="PROTEIN_KINASE_ATP"/>
    <property type="match status" value="1"/>
</dbReference>
<evidence type="ECO:0000313" key="9">
    <source>
        <dbReference type="EMBL" id="KAK1258726.1"/>
    </source>
</evidence>
<protein>
    <submittedName>
        <fullName evidence="9">Mitogen-activated protein kinase kinase kinase YODA</fullName>
    </submittedName>
</protein>
<dbReference type="AlphaFoldDB" id="A0AAV9A3F8"/>
<feature type="domain" description="Protein kinase" evidence="8">
    <location>
        <begin position="10"/>
        <end position="269"/>
    </location>
</feature>
<keyword evidence="2 5" id="KW-0547">Nucleotide-binding</keyword>
<dbReference type="PANTHER" id="PTHR48011">
    <property type="entry name" value="CCR4-NOT TRANSCRIPTIONAL COMPLEX SUBUNIT CAF120-RELATED"/>
    <property type="match status" value="1"/>
</dbReference>
<organism evidence="9 10">
    <name type="scientific">Acorus gramineus</name>
    <name type="common">Dwarf sweet flag</name>
    <dbReference type="NCBI Taxonomy" id="55184"/>
    <lineage>
        <taxon>Eukaryota</taxon>
        <taxon>Viridiplantae</taxon>
        <taxon>Streptophyta</taxon>
        <taxon>Embryophyta</taxon>
        <taxon>Tracheophyta</taxon>
        <taxon>Spermatophyta</taxon>
        <taxon>Magnoliopsida</taxon>
        <taxon>Liliopsida</taxon>
        <taxon>Acoraceae</taxon>
        <taxon>Acorus</taxon>
    </lineage>
</organism>
<name>A0AAV9A3F8_ACOGR</name>
<evidence type="ECO:0000256" key="3">
    <source>
        <dbReference type="ARBA" id="ARBA00022777"/>
    </source>
</evidence>
<feature type="region of interest" description="Disordered" evidence="7">
    <location>
        <begin position="298"/>
        <end position="318"/>
    </location>
</feature>
<dbReference type="PROSITE" id="PS00108">
    <property type="entry name" value="PROTEIN_KINASE_ST"/>
    <property type="match status" value="1"/>
</dbReference>
<accession>A0AAV9A3F8</accession>
<reference evidence="9" key="2">
    <citation type="submission" date="2023-06" db="EMBL/GenBank/DDBJ databases">
        <authorList>
            <person name="Ma L."/>
            <person name="Liu K.-W."/>
            <person name="Li Z."/>
            <person name="Hsiao Y.-Y."/>
            <person name="Qi Y."/>
            <person name="Fu T."/>
            <person name="Tang G."/>
            <person name="Zhang D."/>
            <person name="Sun W.-H."/>
            <person name="Liu D.-K."/>
            <person name="Li Y."/>
            <person name="Chen G.-Z."/>
            <person name="Liu X.-D."/>
            <person name="Liao X.-Y."/>
            <person name="Jiang Y.-T."/>
            <person name="Yu X."/>
            <person name="Hao Y."/>
            <person name="Huang J."/>
            <person name="Zhao X.-W."/>
            <person name="Ke S."/>
            <person name="Chen Y.-Y."/>
            <person name="Wu W.-L."/>
            <person name="Hsu J.-L."/>
            <person name="Lin Y.-F."/>
            <person name="Huang M.-D."/>
            <person name="Li C.-Y."/>
            <person name="Huang L."/>
            <person name="Wang Z.-W."/>
            <person name="Zhao X."/>
            <person name="Zhong W.-Y."/>
            <person name="Peng D.-H."/>
            <person name="Ahmad S."/>
            <person name="Lan S."/>
            <person name="Zhang J.-S."/>
            <person name="Tsai W.-C."/>
            <person name="Van De Peer Y."/>
            <person name="Liu Z.-J."/>
        </authorList>
    </citation>
    <scope>NUCLEOTIDE SEQUENCE</scope>
    <source>
        <strain evidence="9">SCP</strain>
        <tissue evidence="9">Leaves</tissue>
    </source>
</reference>
<evidence type="ECO:0000259" key="8">
    <source>
        <dbReference type="PROSITE" id="PS50011"/>
    </source>
</evidence>
<evidence type="ECO:0000256" key="1">
    <source>
        <dbReference type="ARBA" id="ARBA00022679"/>
    </source>
</evidence>
<evidence type="ECO:0000256" key="4">
    <source>
        <dbReference type="ARBA" id="ARBA00022840"/>
    </source>
</evidence>
<dbReference type="CDD" id="cd06606">
    <property type="entry name" value="STKc_MAPKKK"/>
    <property type="match status" value="1"/>
</dbReference>
<keyword evidence="4 5" id="KW-0067">ATP-binding</keyword>
<evidence type="ECO:0000256" key="5">
    <source>
        <dbReference type="PROSITE-ProRule" id="PRU10141"/>
    </source>
</evidence>